<evidence type="ECO:0000256" key="1">
    <source>
        <dbReference type="SAM" id="Phobius"/>
    </source>
</evidence>
<keyword evidence="1" id="KW-0472">Membrane</keyword>
<dbReference type="OrthoDB" id="2045557at2"/>
<keyword evidence="1" id="KW-0812">Transmembrane</keyword>
<accession>A0A7V7QM03</accession>
<organism evidence="2 3">
    <name type="scientific">Candidatus Galacturonatibacter soehngenii</name>
    <dbReference type="NCBI Taxonomy" id="2307010"/>
    <lineage>
        <taxon>Bacteria</taxon>
        <taxon>Bacillati</taxon>
        <taxon>Bacillota</taxon>
        <taxon>Clostridia</taxon>
        <taxon>Lachnospirales</taxon>
        <taxon>Lachnospiraceae</taxon>
        <taxon>Candidatus Galacturonatibacter</taxon>
    </lineage>
</organism>
<gene>
    <name evidence="2" type="ORF">F7O84_13970</name>
</gene>
<proteinExistence type="predicted"/>
<dbReference type="EMBL" id="WAGX01000005">
    <property type="protein sequence ID" value="KAB1438631.1"/>
    <property type="molecule type" value="Genomic_DNA"/>
</dbReference>
<keyword evidence="3" id="KW-1185">Reference proteome</keyword>
<dbReference type="Proteomes" id="UP000461768">
    <property type="component" value="Unassembled WGS sequence"/>
</dbReference>
<dbReference type="RefSeq" id="WP_151146383.1">
    <property type="nucleotide sequence ID" value="NZ_WAGX01000005.1"/>
</dbReference>
<feature type="transmembrane region" description="Helical" evidence="1">
    <location>
        <begin position="12"/>
        <end position="32"/>
    </location>
</feature>
<keyword evidence="1" id="KW-1133">Transmembrane helix</keyword>
<dbReference type="AlphaFoldDB" id="A0A7V7QM03"/>
<evidence type="ECO:0008006" key="4">
    <source>
        <dbReference type="Google" id="ProtNLM"/>
    </source>
</evidence>
<sequence length="146" mass="16474">MEVKGSYTLEASLLMPLIIGTIVILLFISFYLHDNAVIKEGAIILANKYTNEKNLSNSEIKQKLEQDCEQVILNKVLVTRSITTNIKVEKKKITVSCSGVFYFPSIFISQTIFNSNSLNIATTKSMNRVNPVTFIRYCKIVEGFIN</sequence>
<comment type="caution">
    <text evidence="2">The sequence shown here is derived from an EMBL/GenBank/DDBJ whole genome shotgun (WGS) entry which is preliminary data.</text>
</comment>
<protein>
    <recommendedName>
        <fullName evidence="4">Pilus assembly protein</fullName>
    </recommendedName>
</protein>
<reference evidence="2 3" key="1">
    <citation type="submission" date="2019-09" db="EMBL/GenBank/DDBJ databases">
        <authorList>
            <person name="Valk L.C."/>
        </authorList>
    </citation>
    <scope>NUCLEOTIDE SEQUENCE [LARGE SCALE GENOMIC DNA]</scope>
    <source>
        <strain evidence="2">GalUA</strain>
    </source>
</reference>
<evidence type="ECO:0000313" key="2">
    <source>
        <dbReference type="EMBL" id="KAB1438631.1"/>
    </source>
</evidence>
<evidence type="ECO:0000313" key="3">
    <source>
        <dbReference type="Proteomes" id="UP000461768"/>
    </source>
</evidence>
<reference evidence="2 3" key="2">
    <citation type="submission" date="2020-02" db="EMBL/GenBank/DDBJ databases">
        <title>Candidatus Galacturonibacter soehngenii shows hetero-acetogenic catabolism of galacturonic acid but lacks a canonical carbon monoxide dehydrogenase/acetyl-CoA synthase complex.</title>
        <authorList>
            <person name="Diender M."/>
            <person name="Stouten G.R."/>
            <person name="Petersen J.F."/>
            <person name="Nielsen P.H."/>
            <person name="Dueholm M.S."/>
            <person name="Pronk J.T."/>
            <person name="Van Loosdrecht M.C.M."/>
        </authorList>
    </citation>
    <scope>NUCLEOTIDE SEQUENCE [LARGE SCALE GENOMIC DNA]</scope>
    <source>
        <strain evidence="2">GalUA</strain>
    </source>
</reference>
<name>A0A7V7QM03_9FIRM</name>